<evidence type="ECO:0000313" key="3">
    <source>
        <dbReference type="Proteomes" id="UP000321899"/>
    </source>
</evidence>
<comment type="caution">
    <text evidence="2">The sequence shown here is derived from an EMBL/GenBank/DDBJ whole genome shotgun (WGS) entry which is preliminary data.</text>
</comment>
<evidence type="ECO:0000313" key="2">
    <source>
        <dbReference type="EMBL" id="TYT74691.1"/>
    </source>
</evidence>
<evidence type="ECO:0000256" key="1">
    <source>
        <dbReference type="SAM" id="MobiDB-lite"/>
    </source>
</evidence>
<sequence>MKETLKPLWLISLLISLLIITASLLLLASDLAQRRSTASFRIDNVVPQLLDINKEVLNRYPKWKMTEKLQEMSEKQQPGPQASEQAVEKKTVPFRIRMVLYSETEFAERSRDGYLEGLRKAGLEPGRD</sequence>
<proteinExistence type="predicted"/>
<dbReference type="AlphaFoldDB" id="A0A5Q4VF74"/>
<gene>
    <name evidence="2" type="ORF">FIM25_08885</name>
</gene>
<name>A0A5Q4VF74_9BACT</name>
<dbReference type="OrthoDB" id="9776955at2"/>
<dbReference type="Proteomes" id="UP000321899">
    <property type="component" value="Unassembled WGS sequence"/>
</dbReference>
<keyword evidence="3" id="KW-1185">Reference proteome</keyword>
<feature type="compositionally biased region" description="Polar residues" evidence="1">
    <location>
        <begin position="75"/>
        <end position="84"/>
    </location>
</feature>
<dbReference type="EMBL" id="VDMB01000009">
    <property type="protein sequence ID" value="TYT74691.1"/>
    <property type="molecule type" value="Genomic_DNA"/>
</dbReference>
<reference evidence="2 3" key="1">
    <citation type="submission" date="2019-06" db="EMBL/GenBank/DDBJ databases">
        <title>Desulfobotulus mexicanus sp. nov., a novel sulfate-reducing bacterium isolated from the sediment of an alkaline crater lake in Mexico.</title>
        <authorList>
            <person name="Hirschler-Rea A."/>
        </authorList>
    </citation>
    <scope>NUCLEOTIDE SEQUENCE [LARGE SCALE GENOMIC DNA]</scope>
    <source>
        <strain evidence="2 3">PAR22N</strain>
    </source>
</reference>
<protein>
    <submittedName>
        <fullName evidence="2">Uncharacterized protein</fullName>
    </submittedName>
</protein>
<accession>A0A5Q4VF74</accession>
<organism evidence="2 3">
    <name type="scientific">Desulfobotulus mexicanus</name>
    <dbReference type="NCBI Taxonomy" id="2586642"/>
    <lineage>
        <taxon>Bacteria</taxon>
        <taxon>Pseudomonadati</taxon>
        <taxon>Thermodesulfobacteriota</taxon>
        <taxon>Desulfobacteria</taxon>
        <taxon>Desulfobacterales</taxon>
        <taxon>Desulfobacteraceae</taxon>
        <taxon>Desulfobotulus</taxon>
    </lineage>
</organism>
<feature type="region of interest" description="Disordered" evidence="1">
    <location>
        <begin position="68"/>
        <end position="88"/>
    </location>
</feature>
<dbReference type="RefSeq" id="WP_139448375.1">
    <property type="nucleotide sequence ID" value="NZ_VDMB01000009.1"/>
</dbReference>